<dbReference type="InterPro" id="IPR000297">
    <property type="entry name" value="PPIase_PpiC"/>
</dbReference>
<evidence type="ECO:0000256" key="1">
    <source>
        <dbReference type="PROSITE-ProRule" id="PRU00278"/>
    </source>
</evidence>
<dbReference type="RefSeq" id="WP_377472179.1">
    <property type="nucleotide sequence ID" value="NZ_JBHLWN010000077.1"/>
</dbReference>
<evidence type="ECO:0000256" key="2">
    <source>
        <dbReference type="SAM" id="SignalP"/>
    </source>
</evidence>
<dbReference type="SUPFAM" id="SSF54534">
    <property type="entry name" value="FKBP-like"/>
    <property type="match status" value="1"/>
</dbReference>
<dbReference type="InterPro" id="IPR027304">
    <property type="entry name" value="Trigger_fact/SurA_dom_sf"/>
</dbReference>
<sequence>MKDKTKGLLLGLAIGTMLSGSVAYAGGTQIEVAFRELKFMFDGIEKKPSETPAFIYQGTTYVPVRFVSEALGRNVEWDDAASTIWIGDKTSAAAVVAAYNGGVVTNGEFSVYLAVTKMLNSRYTGGELSDEQKKALLEQLIAERWFAAQATEEQKSAAAAKSKAQLLEWQERLGGEEALRNALTPHKLVLDDLEQFVYRQELLGLGLKSRVSEAELQSSFDAKLKAAPDDFVWASVRHILIGLTDNATGEPRTKEEALKRANDVLSKLKAGGDFAKLAGEYSDDPGSSANGGLYEDAPVGNWVVPFKEAAKSLPLNQLSEPVETEYGYHLMKVESRRTITLQDVRDELLSEASQQQFQRFLTEELPGIIQSMELPK</sequence>
<dbReference type="Pfam" id="PF07833">
    <property type="entry name" value="Cu_amine_oxidN1"/>
    <property type="match status" value="1"/>
</dbReference>
<dbReference type="Gene3D" id="3.10.50.40">
    <property type="match status" value="1"/>
</dbReference>
<keyword evidence="1 4" id="KW-0413">Isomerase</keyword>
<gene>
    <name evidence="4" type="ORF">ACFFK0_20370</name>
</gene>
<accession>A0ABV6DQ35</accession>
<keyword evidence="1" id="KW-0697">Rotamase</keyword>
<dbReference type="SUPFAM" id="SSF109998">
    <property type="entry name" value="Triger factor/SurA peptide-binding domain-like"/>
    <property type="match status" value="1"/>
</dbReference>
<feature type="signal peptide" evidence="2">
    <location>
        <begin position="1"/>
        <end position="25"/>
    </location>
</feature>
<organism evidence="4 5">
    <name type="scientific">Paenibacillus chartarius</name>
    <dbReference type="NCBI Taxonomy" id="747481"/>
    <lineage>
        <taxon>Bacteria</taxon>
        <taxon>Bacillati</taxon>
        <taxon>Bacillota</taxon>
        <taxon>Bacilli</taxon>
        <taxon>Bacillales</taxon>
        <taxon>Paenibacillaceae</taxon>
        <taxon>Paenibacillus</taxon>
    </lineage>
</organism>
<dbReference type="PROSITE" id="PS50198">
    <property type="entry name" value="PPIC_PPIASE_2"/>
    <property type="match status" value="1"/>
</dbReference>
<dbReference type="Pfam" id="PF13616">
    <property type="entry name" value="Rotamase_3"/>
    <property type="match status" value="1"/>
</dbReference>
<evidence type="ECO:0000313" key="5">
    <source>
        <dbReference type="Proteomes" id="UP001589776"/>
    </source>
</evidence>
<dbReference type="EC" id="5.2.1.8" evidence="4"/>
<proteinExistence type="predicted"/>
<feature type="chain" id="PRO_5046044371" evidence="2">
    <location>
        <begin position="26"/>
        <end position="376"/>
    </location>
</feature>
<dbReference type="PANTHER" id="PTHR47245">
    <property type="entry name" value="PEPTIDYLPROLYL ISOMERASE"/>
    <property type="match status" value="1"/>
</dbReference>
<name>A0ABV6DQ35_9BACL</name>
<reference evidence="4 5" key="1">
    <citation type="submission" date="2024-09" db="EMBL/GenBank/DDBJ databases">
        <authorList>
            <person name="Sun Q."/>
            <person name="Mori K."/>
        </authorList>
    </citation>
    <scope>NUCLEOTIDE SEQUENCE [LARGE SCALE GENOMIC DNA]</scope>
    <source>
        <strain evidence="4 5">CCM 7759</strain>
    </source>
</reference>
<evidence type="ECO:0000313" key="4">
    <source>
        <dbReference type="EMBL" id="MFC0214766.1"/>
    </source>
</evidence>
<dbReference type="InterPro" id="IPR050245">
    <property type="entry name" value="PrsA_foldase"/>
</dbReference>
<dbReference type="PANTHER" id="PTHR47245:SF2">
    <property type="entry name" value="PEPTIDYL-PROLYL CIS-TRANS ISOMERASE HP_0175-RELATED"/>
    <property type="match status" value="1"/>
</dbReference>
<feature type="domain" description="PpiC" evidence="3">
    <location>
        <begin position="236"/>
        <end position="335"/>
    </location>
</feature>
<evidence type="ECO:0000259" key="3">
    <source>
        <dbReference type="PROSITE" id="PS50198"/>
    </source>
</evidence>
<comment type="caution">
    <text evidence="4">The sequence shown here is derived from an EMBL/GenBank/DDBJ whole genome shotgun (WGS) entry which is preliminary data.</text>
</comment>
<dbReference type="InterPro" id="IPR046357">
    <property type="entry name" value="PPIase_dom_sf"/>
</dbReference>
<dbReference type="SUPFAM" id="SSF55383">
    <property type="entry name" value="Copper amine oxidase, domain N"/>
    <property type="match status" value="1"/>
</dbReference>
<dbReference type="Proteomes" id="UP001589776">
    <property type="component" value="Unassembled WGS sequence"/>
</dbReference>
<dbReference type="Gene3D" id="3.30.457.10">
    <property type="entry name" value="Copper amine oxidase-like, N-terminal domain"/>
    <property type="match status" value="1"/>
</dbReference>
<dbReference type="InterPro" id="IPR012854">
    <property type="entry name" value="Cu_amine_oxidase-like_N"/>
</dbReference>
<dbReference type="EMBL" id="JBHLWN010000077">
    <property type="protein sequence ID" value="MFC0214766.1"/>
    <property type="molecule type" value="Genomic_DNA"/>
</dbReference>
<keyword evidence="2" id="KW-0732">Signal</keyword>
<dbReference type="GO" id="GO:0003755">
    <property type="term" value="F:peptidyl-prolyl cis-trans isomerase activity"/>
    <property type="evidence" value="ECO:0007669"/>
    <property type="project" value="UniProtKB-EC"/>
</dbReference>
<keyword evidence="5" id="KW-1185">Reference proteome</keyword>
<dbReference type="InterPro" id="IPR036582">
    <property type="entry name" value="Mao_N_sf"/>
</dbReference>
<protein>
    <submittedName>
        <fullName evidence="4">Peptidylprolyl isomerase</fullName>
        <ecNumber evidence="4">5.2.1.8</ecNumber>
    </submittedName>
</protein>